<accession>A0A8H7VK51</accession>
<dbReference type="InterPro" id="IPR002562">
    <property type="entry name" value="3'-5'_exonuclease_dom"/>
</dbReference>
<dbReference type="InterPro" id="IPR036397">
    <property type="entry name" value="RNaseH_sf"/>
</dbReference>
<dbReference type="AlphaFoldDB" id="A0A8H7VK51"/>
<comment type="caution">
    <text evidence="4">The sequence shown here is derived from an EMBL/GenBank/DDBJ whole genome shotgun (WGS) entry which is preliminary data.</text>
</comment>
<sequence length="1085" mass="125423">MTDQNGMNITTKTSAISMHRYWQSTIQTCEAAIGLLSAFDHCDHYLVDNALGPLRQLVGRGRNYEAMKAYRPTHTTTTTTNTSFNNNNNNTSITPPQQKLQPQQQQLRKTIQLNFDPRENWTIQDAYTIRVHTKNNKTNQKTEIMCKAIVTVEQLDAALPAIEKAPCLGLDCEFLGVKKSLPELQVLQIAISSTEGYAVMVNHIGAQAVYQRLGPILEQEFLTDQEIKQGKRHDSRLLLGWAFKADAQAIEASFKKIKLTRVLDLQAKMQTLATEQLSLHNAMRRYCHEWNGLDEFLKAKQLGDTFQFTGPDCVWLYNPLPPEALVYAVFDVVSLVALHQETSHYPNHINHYWPNTITSTYGRKALEKWLRQKVMSQHETMAPPFPSPTHSPEEGNSVDFMTLVETPAIAPPTPQQQQQQQHQQSIKKQGKAKKVITSSTTHLPWDDQNPKFTADIEEAMRRSRNEYNNNQQQQQQHSSEERIIGTLDESNGSSSSFPCETIDYNDMPAEYNNNHYNENPYPRQQQQQQIIKEKINDSQDEFENSPFETTTATTNDTLYFANDIYDDSVTKHKDIGQLGGWGSPDELEETNDKLQQQPQQQQQQHQNMNYFNIISQKFHQHAEGEFLLTMRPEDQTWSQLAEDSKKGWKVGMDSTADWKEMARRTAKEEEEQKRQKEDNQENNKEEDQQQQQQQSSKFHTVPHFNVGSWAYEKDSWDKKDEQPQIMQMPLRNFPKMKTNHRQRGPRVTNPFDYGTSSDDEDDSSQNESRENEESMDDTDDSNSIYGIRQQKEKEKKGMNSMYQEQVEDTYLENDLHLEKGEIVQVHLIKNYLQLSTIELEKKNHYHLKNDNDKKQQQEEEEMVVFITPLLREIFPRDGSVEIVIKAIQLFIMPSGQSYTLLMSSLLNHMKEFRQSELGQLFVDPNVKRVVWGMSIVEHEIQEKLGFAMGRAIDLACVFTEIYSSSSSSSSSSSDNTEYNGTGSGMTFTKALNLVLKNQEKNIETYQELKQFYKSKDKFSGSPLDQDRLKTSTVHYCAMQGWVLYELYQFILMENIKKQEKIDLNQYIMPPLSMNENNITYMISNP</sequence>
<reference evidence="4 5" key="1">
    <citation type="submission" date="2020-12" db="EMBL/GenBank/DDBJ databases">
        <title>Metabolic potential, ecology and presence of endohyphal bacteria is reflected in genomic diversity of Mucoromycotina.</title>
        <authorList>
            <person name="Muszewska A."/>
            <person name="Okrasinska A."/>
            <person name="Steczkiewicz K."/>
            <person name="Drgas O."/>
            <person name="Orlowska M."/>
            <person name="Perlinska-Lenart U."/>
            <person name="Aleksandrzak-Piekarczyk T."/>
            <person name="Szatraj K."/>
            <person name="Zielenkiewicz U."/>
            <person name="Pilsyk S."/>
            <person name="Malc E."/>
            <person name="Mieczkowski P."/>
            <person name="Kruszewska J.S."/>
            <person name="Biernat P."/>
            <person name="Pawlowska J."/>
        </authorList>
    </citation>
    <scope>NUCLEOTIDE SEQUENCE [LARGE SCALE GENOMIC DNA]</scope>
    <source>
        <strain evidence="4 5">CBS 142.35</strain>
    </source>
</reference>
<feature type="compositionally biased region" description="Low complexity" evidence="2">
    <location>
        <begin position="595"/>
        <end position="604"/>
    </location>
</feature>
<feature type="region of interest" description="Disordered" evidence="2">
    <location>
        <begin position="411"/>
        <end position="451"/>
    </location>
</feature>
<feature type="region of interest" description="Disordered" evidence="2">
    <location>
        <begin position="576"/>
        <end position="604"/>
    </location>
</feature>
<dbReference type="EMBL" id="JAEPRB010000059">
    <property type="protein sequence ID" value="KAG2223535.1"/>
    <property type="molecule type" value="Genomic_DNA"/>
</dbReference>
<feature type="compositionally biased region" description="Low complexity" evidence="2">
    <location>
        <begin position="73"/>
        <end position="101"/>
    </location>
</feature>
<dbReference type="Pfam" id="PF01612">
    <property type="entry name" value="DNA_pol_A_exo1"/>
    <property type="match status" value="1"/>
</dbReference>
<feature type="region of interest" description="Disordered" evidence="2">
    <location>
        <begin position="727"/>
        <end position="785"/>
    </location>
</feature>
<feature type="region of interest" description="Disordered" evidence="2">
    <location>
        <begin position="72"/>
        <end position="101"/>
    </location>
</feature>
<feature type="compositionally biased region" description="Basic and acidic residues" evidence="2">
    <location>
        <begin position="659"/>
        <end position="687"/>
    </location>
</feature>
<dbReference type="Proteomes" id="UP000646827">
    <property type="component" value="Unassembled WGS sequence"/>
</dbReference>
<evidence type="ECO:0000313" key="5">
    <source>
        <dbReference type="Proteomes" id="UP000646827"/>
    </source>
</evidence>
<evidence type="ECO:0000259" key="3">
    <source>
        <dbReference type="Pfam" id="PF01612"/>
    </source>
</evidence>
<keyword evidence="5" id="KW-1185">Reference proteome</keyword>
<proteinExistence type="predicted"/>
<keyword evidence="1" id="KW-0175">Coiled coil</keyword>
<feature type="domain" description="3'-5' exonuclease" evidence="3">
    <location>
        <begin position="149"/>
        <end position="340"/>
    </location>
</feature>
<dbReference type="InterPro" id="IPR012337">
    <property type="entry name" value="RNaseH-like_sf"/>
</dbReference>
<feature type="region of interest" description="Disordered" evidence="2">
    <location>
        <begin position="659"/>
        <end position="701"/>
    </location>
</feature>
<evidence type="ECO:0000256" key="2">
    <source>
        <dbReference type="SAM" id="MobiDB-lite"/>
    </source>
</evidence>
<name>A0A8H7VK51_9FUNG</name>
<protein>
    <recommendedName>
        <fullName evidence="3">3'-5' exonuclease domain-containing protein</fullName>
    </recommendedName>
</protein>
<dbReference type="GO" id="GO:0003676">
    <property type="term" value="F:nucleic acid binding"/>
    <property type="evidence" value="ECO:0007669"/>
    <property type="project" value="InterPro"/>
</dbReference>
<organism evidence="4 5">
    <name type="scientific">Circinella minor</name>
    <dbReference type="NCBI Taxonomy" id="1195481"/>
    <lineage>
        <taxon>Eukaryota</taxon>
        <taxon>Fungi</taxon>
        <taxon>Fungi incertae sedis</taxon>
        <taxon>Mucoromycota</taxon>
        <taxon>Mucoromycotina</taxon>
        <taxon>Mucoromycetes</taxon>
        <taxon>Mucorales</taxon>
        <taxon>Lichtheimiaceae</taxon>
        <taxon>Circinella</taxon>
    </lineage>
</organism>
<dbReference type="OrthoDB" id="26838at2759"/>
<feature type="coiled-coil region" evidence="1">
    <location>
        <begin position="988"/>
        <end position="1015"/>
    </location>
</feature>
<evidence type="ECO:0000256" key="1">
    <source>
        <dbReference type="SAM" id="Coils"/>
    </source>
</evidence>
<evidence type="ECO:0000313" key="4">
    <source>
        <dbReference type="EMBL" id="KAG2223535.1"/>
    </source>
</evidence>
<dbReference type="GO" id="GO:0006139">
    <property type="term" value="P:nucleobase-containing compound metabolic process"/>
    <property type="evidence" value="ECO:0007669"/>
    <property type="project" value="InterPro"/>
</dbReference>
<dbReference type="SUPFAM" id="SSF53098">
    <property type="entry name" value="Ribonuclease H-like"/>
    <property type="match status" value="1"/>
</dbReference>
<feature type="compositionally biased region" description="Low complexity" evidence="2">
    <location>
        <begin position="415"/>
        <end position="424"/>
    </location>
</feature>
<gene>
    <name evidence="4" type="ORF">INT45_000855</name>
</gene>
<dbReference type="Gene3D" id="3.30.420.10">
    <property type="entry name" value="Ribonuclease H-like superfamily/Ribonuclease H"/>
    <property type="match status" value="1"/>
</dbReference>
<dbReference type="GO" id="GO:0008408">
    <property type="term" value="F:3'-5' exonuclease activity"/>
    <property type="evidence" value="ECO:0007669"/>
    <property type="project" value="InterPro"/>
</dbReference>